<accession>A0ABQ4SG35</accession>
<reference evidence="2" key="2">
    <citation type="submission" date="2021-08" db="EMBL/GenBank/DDBJ databases">
        <authorList>
            <person name="Tani A."/>
            <person name="Ola A."/>
            <person name="Ogura Y."/>
            <person name="Katsura K."/>
            <person name="Hayashi T."/>
        </authorList>
    </citation>
    <scope>NUCLEOTIDE SEQUENCE</scope>
    <source>
        <strain evidence="2">DSM 17168</strain>
    </source>
</reference>
<reference evidence="2" key="1">
    <citation type="journal article" date="2021" name="Front. Microbiol.">
        <title>Comprehensive Comparative Genomics and Phenotyping of Methylobacterium Species.</title>
        <authorList>
            <person name="Alessa O."/>
            <person name="Ogura Y."/>
            <person name="Fujitani Y."/>
            <person name="Takami H."/>
            <person name="Hayashi T."/>
            <person name="Sahin N."/>
            <person name="Tani A."/>
        </authorList>
    </citation>
    <scope>NUCLEOTIDE SEQUENCE</scope>
    <source>
        <strain evidence="2">DSM 17168</strain>
    </source>
</reference>
<comment type="caution">
    <text evidence="2">The sequence shown here is derived from an EMBL/GenBank/DDBJ whole genome shotgun (WGS) entry which is preliminary data.</text>
</comment>
<evidence type="ECO:0000313" key="2">
    <source>
        <dbReference type="EMBL" id="GJE00863.1"/>
    </source>
</evidence>
<sequence>MKRFLILVAVAVMATLPALLLRATGWRPSPVLDAAAFGSAILAAGFLLSWGAETAEQHIAQGLILAVVALVTVLPEYAVDLY</sequence>
<dbReference type="RefSeq" id="WP_236012820.1">
    <property type="nucleotide sequence ID" value="NZ_BPQQ01000031.1"/>
</dbReference>
<proteinExistence type="predicted"/>
<keyword evidence="1" id="KW-1133">Transmembrane helix</keyword>
<name>A0ABQ4SG35_9HYPH</name>
<feature type="transmembrane region" description="Helical" evidence="1">
    <location>
        <begin position="32"/>
        <end position="52"/>
    </location>
</feature>
<keyword evidence="1" id="KW-0812">Transmembrane</keyword>
<protein>
    <submittedName>
        <fullName evidence="2">Uncharacterized protein</fullName>
    </submittedName>
</protein>
<dbReference type="EMBL" id="BPQQ01000031">
    <property type="protein sequence ID" value="GJE00863.1"/>
    <property type="molecule type" value="Genomic_DNA"/>
</dbReference>
<evidence type="ECO:0000313" key="3">
    <source>
        <dbReference type="Proteomes" id="UP001055153"/>
    </source>
</evidence>
<gene>
    <name evidence="2" type="ORF">GMJLKIPL_2790</name>
</gene>
<evidence type="ECO:0000256" key="1">
    <source>
        <dbReference type="SAM" id="Phobius"/>
    </source>
</evidence>
<dbReference type="Proteomes" id="UP001055153">
    <property type="component" value="Unassembled WGS sequence"/>
</dbReference>
<feature type="transmembrane region" description="Helical" evidence="1">
    <location>
        <begin position="59"/>
        <end position="79"/>
    </location>
</feature>
<organism evidence="2 3">
    <name type="scientific">Methylobacterium isbiliense</name>
    <dbReference type="NCBI Taxonomy" id="315478"/>
    <lineage>
        <taxon>Bacteria</taxon>
        <taxon>Pseudomonadati</taxon>
        <taxon>Pseudomonadota</taxon>
        <taxon>Alphaproteobacteria</taxon>
        <taxon>Hyphomicrobiales</taxon>
        <taxon>Methylobacteriaceae</taxon>
        <taxon>Methylobacterium</taxon>
    </lineage>
</organism>
<keyword evidence="3" id="KW-1185">Reference proteome</keyword>
<keyword evidence="1" id="KW-0472">Membrane</keyword>